<dbReference type="InterPro" id="IPR029063">
    <property type="entry name" value="SAM-dependent_MTases_sf"/>
</dbReference>
<comment type="caution">
    <text evidence="2">The sequence shown here is derived from an EMBL/GenBank/DDBJ whole genome shotgun (WGS) entry which is preliminary data.</text>
</comment>
<dbReference type="PROSITE" id="PS50123">
    <property type="entry name" value="CHER"/>
    <property type="match status" value="1"/>
</dbReference>
<evidence type="ECO:0000259" key="1">
    <source>
        <dbReference type="PROSITE" id="PS50123"/>
    </source>
</evidence>
<reference evidence="2" key="1">
    <citation type="submission" date="2019-08" db="EMBL/GenBank/DDBJ databases">
        <authorList>
            <person name="Kucharzyk K."/>
            <person name="Murdoch R.W."/>
            <person name="Higgins S."/>
            <person name="Loffler F."/>
        </authorList>
    </citation>
    <scope>NUCLEOTIDE SEQUENCE</scope>
</reference>
<evidence type="ECO:0000313" key="2">
    <source>
        <dbReference type="EMBL" id="MPN60641.1"/>
    </source>
</evidence>
<dbReference type="Gene3D" id="3.40.50.150">
    <property type="entry name" value="Vaccinia Virus protein VP39"/>
    <property type="match status" value="1"/>
</dbReference>
<sequence>MIYFDLETKTQLVNKMYDLLEYGGFLFIGHSESLTKGSTPFQYVKPAIYRKE</sequence>
<dbReference type="EMBL" id="VSSQ01136180">
    <property type="protein sequence ID" value="MPN60641.1"/>
    <property type="molecule type" value="Genomic_DNA"/>
</dbReference>
<proteinExistence type="predicted"/>
<feature type="domain" description="CheR-type methyltransferase" evidence="1">
    <location>
        <begin position="1"/>
        <end position="52"/>
    </location>
</feature>
<protein>
    <recommendedName>
        <fullName evidence="1">CheR-type methyltransferase domain-containing protein</fullName>
    </recommendedName>
</protein>
<dbReference type="InterPro" id="IPR022642">
    <property type="entry name" value="CheR_C"/>
</dbReference>
<dbReference type="SUPFAM" id="SSF53335">
    <property type="entry name" value="S-adenosyl-L-methionine-dependent methyltransferases"/>
    <property type="match status" value="1"/>
</dbReference>
<dbReference type="GO" id="GO:0008757">
    <property type="term" value="F:S-adenosylmethionine-dependent methyltransferase activity"/>
    <property type="evidence" value="ECO:0007669"/>
    <property type="project" value="InterPro"/>
</dbReference>
<name>A0A645JAK1_9ZZZZ</name>
<gene>
    <name evidence="2" type="ORF">SDC9_208370</name>
</gene>
<accession>A0A645JAK1</accession>
<dbReference type="AlphaFoldDB" id="A0A645JAK1"/>
<dbReference type="InterPro" id="IPR000780">
    <property type="entry name" value="CheR_MeTrfase"/>
</dbReference>
<dbReference type="Pfam" id="PF01739">
    <property type="entry name" value="CheR"/>
    <property type="match status" value="1"/>
</dbReference>
<organism evidence="2">
    <name type="scientific">bioreactor metagenome</name>
    <dbReference type="NCBI Taxonomy" id="1076179"/>
    <lineage>
        <taxon>unclassified sequences</taxon>
        <taxon>metagenomes</taxon>
        <taxon>ecological metagenomes</taxon>
    </lineage>
</organism>